<name>A0A1B6VJC3_9PROT</name>
<dbReference type="EMBL" id="LUTU01000008">
    <property type="protein sequence ID" value="OAJ67312.1"/>
    <property type="molecule type" value="Genomic_DNA"/>
</dbReference>
<sequence>MRCHVLVAFEKSRSVINRGFLFIGLVALTVILGLMPSASAEEQSDCVTAPVILPLLGGEGDAPLIPVKINGKPAAMYVSPAFDYIYVRNSEGIQFPKGYDDAKVVINGTYKESAFHSKINELVLDDIPLKDVDVVLLAKASTQVVDGRPIVGVLGRAALSRLAVLIDIPERQFAYLDVKDTKACKLAFKTFLGNDSHSVDMEDDFTVHIRVGEKKKRVSLDPDLTYTTFPSFWISSLKENLEGLGDQKKFTHYDDFLSVGQGALVKNLFMGGAPIENEKVVFQDEVEIGSLGLPFFTDKIIVWSLENNRMYFAIPAHMRSLSKGQDLHFFATHSGNVSVRDRRGDVQ</sequence>
<gene>
    <name evidence="1" type="ORF">A0123_01911</name>
</gene>
<dbReference type="AlphaFoldDB" id="A0A1B6VJC3"/>
<comment type="caution">
    <text evidence="1">The sequence shown here is derived from an EMBL/GenBank/DDBJ whole genome shotgun (WGS) entry which is preliminary data.</text>
</comment>
<accession>A0A1B6VJC3</accession>
<evidence type="ECO:0000313" key="2">
    <source>
        <dbReference type="Proteomes" id="UP000077786"/>
    </source>
</evidence>
<dbReference type="Proteomes" id="UP000077786">
    <property type="component" value="Unassembled WGS sequence"/>
</dbReference>
<dbReference type="PATRIC" id="fig|38307.3.peg.1969"/>
<protein>
    <submittedName>
        <fullName evidence="1">Uncharacterized protein</fullName>
    </submittedName>
</protein>
<organism evidence="1 2">
    <name type="scientific">Gluconobacter cerinus</name>
    <dbReference type="NCBI Taxonomy" id="38307"/>
    <lineage>
        <taxon>Bacteria</taxon>
        <taxon>Pseudomonadati</taxon>
        <taxon>Pseudomonadota</taxon>
        <taxon>Alphaproteobacteria</taxon>
        <taxon>Acetobacterales</taxon>
        <taxon>Acetobacteraceae</taxon>
        <taxon>Gluconobacter</taxon>
    </lineage>
</organism>
<reference evidence="1 2" key="1">
    <citation type="submission" date="2016-03" db="EMBL/GenBank/DDBJ databases">
        <title>Draft genome sequence of Gluconobacter cerinus strain CECT 9110.</title>
        <authorList>
            <person name="Sainz F."/>
            <person name="Mas A."/>
            <person name="Torija M.J."/>
        </authorList>
    </citation>
    <scope>NUCLEOTIDE SEQUENCE [LARGE SCALE GENOMIC DNA]</scope>
    <source>
        <strain evidence="1 2">CECT 9110</strain>
    </source>
</reference>
<proteinExistence type="predicted"/>
<evidence type="ECO:0000313" key="1">
    <source>
        <dbReference type="EMBL" id="OAJ67312.1"/>
    </source>
</evidence>